<evidence type="ECO:0000313" key="2">
    <source>
        <dbReference type="EMBL" id="PNH10145.1"/>
    </source>
</evidence>
<sequence>MPPGLAFLHADILSHLLPKLCKSDGTRLREVSREARAAYDAQAISLRVRDTARRGNDAAALENACQSAAGIFSRGCRPRILVLDLNSGKLEKRRQATLSLLRAVAEAATTAPSPMPTSHLAMPSVLLDASLAAGIAAAFPCLTRLSLRRAELLTSEASSAGLVALFAREAVALASTSRDSRQGPVLTSLELLEASVLSRPLCAALGRCDRLRELYMQNTRELSVKDAANLAALTQLHCTTLCTSLTSLTSLDLGDSPRNWQLSPLALATLTGLQHLSIKSTLLEATGLEALAQLTSLEVSIFAAPVPRNGVTGRAPHTGEPIGLLEPCALPPLLRRLVLHGVMQRAEVLAALRPPACLTWLEFRNPTQHVTLLQHPTCVSASNVLQQEGEAVLCAVFGFLARPELRPGLQTLEFLYDNIAPDVALLRAELLPRGDGGAGGAPSHYGAWLAALGGVRVRDLRLTGVALNEQDLRTIAQHFTALEELTLSRCTFAIATLPTLARLPKLTWLSINVLSCWTEGGPHDLGPVTIPPEAPQALLAFCTAAAPRLHKLLLFSDEEISIGDGDSITLLVSELREMLQASGLDPDVVEMDWALTESGSMSGSEFGEEDLDDGYDDLYEGDMMCGFPHEYDDHEDDYEDYLMDCPF</sequence>
<dbReference type="SUPFAM" id="SSF52047">
    <property type="entry name" value="RNI-like"/>
    <property type="match status" value="1"/>
</dbReference>
<protein>
    <submittedName>
        <fullName evidence="2">Uncharacterized protein</fullName>
    </submittedName>
</protein>
<dbReference type="GO" id="GO:0005930">
    <property type="term" value="C:axoneme"/>
    <property type="evidence" value="ECO:0007669"/>
    <property type="project" value="UniProtKB-SubCell"/>
</dbReference>
<dbReference type="EMBL" id="PGGS01000065">
    <property type="protein sequence ID" value="PNH10145.1"/>
    <property type="molecule type" value="Genomic_DNA"/>
</dbReference>
<evidence type="ECO:0000313" key="3">
    <source>
        <dbReference type="Proteomes" id="UP000236333"/>
    </source>
</evidence>
<comment type="subcellular location">
    <subcellularLocation>
        <location evidence="1">Cytoplasm</location>
        <location evidence="1">Cytoskeleton</location>
        <location evidence="1">Cilium axoneme</location>
    </subcellularLocation>
</comment>
<dbReference type="AlphaFoldDB" id="A0A2J8AC95"/>
<dbReference type="Gene3D" id="3.80.10.10">
    <property type="entry name" value="Ribonuclease Inhibitor"/>
    <property type="match status" value="2"/>
</dbReference>
<evidence type="ECO:0000256" key="1">
    <source>
        <dbReference type="ARBA" id="ARBA00004430"/>
    </source>
</evidence>
<accession>A0A2J8AC95</accession>
<keyword evidence="3" id="KW-1185">Reference proteome</keyword>
<gene>
    <name evidence="2" type="ORF">TSOC_003161</name>
</gene>
<proteinExistence type="predicted"/>
<dbReference type="Proteomes" id="UP000236333">
    <property type="component" value="Unassembled WGS sequence"/>
</dbReference>
<dbReference type="InterPro" id="IPR032675">
    <property type="entry name" value="LRR_dom_sf"/>
</dbReference>
<comment type="caution">
    <text evidence="2">The sequence shown here is derived from an EMBL/GenBank/DDBJ whole genome shotgun (WGS) entry which is preliminary data.</text>
</comment>
<name>A0A2J8AC95_9CHLO</name>
<organism evidence="2 3">
    <name type="scientific">Tetrabaena socialis</name>
    <dbReference type="NCBI Taxonomy" id="47790"/>
    <lineage>
        <taxon>Eukaryota</taxon>
        <taxon>Viridiplantae</taxon>
        <taxon>Chlorophyta</taxon>
        <taxon>core chlorophytes</taxon>
        <taxon>Chlorophyceae</taxon>
        <taxon>CS clade</taxon>
        <taxon>Chlamydomonadales</taxon>
        <taxon>Tetrabaenaceae</taxon>
        <taxon>Tetrabaena</taxon>
    </lineage>
</organism>
<reference evidence="2 3" key="1">
    <citation type="journal article" date="2017" name="Mol. Biol. Evol.">
        <title>The 4-celled Tetrabaena socialis nuclear genome reveals the essential components for genetic control of cell number at the origin of multicellularity in the volvocine lineage.</title>
        <authorList>
            <person name="Featherston J."/>
            <person name="Arakaki Y."/>
            <person name="Hanschen E.R."/>
            <person name="Ferris P.J."/>
            <person name="Michod R.E."/>
            <person name="Olson B.J.S.C."/>
            <person name="Nozaki H."/>
            <person name="Durand P.M."/>
        </authorList>
    </citation>
    <scope>NUCLEOTIDE SEQUENCE [LARGE SCALE GENOMIC DNA]</scope>
    <source>
        <strain evidence="2 3">NIES-571</strain>
    </source>
</reference>